<dbReference type="AlphaFoldDB" id="A0A6A5FV27"/>
<accession>A0A6A5FV27</accession>
<proteinExistence type="predicted"/>
<reference evidence="2 3" key="1">
    <citation type="submission" date="2019-12" db="EMBL/GenBank/DDBJ databases">
        <title>Chromosome-level assembly of the Caenorhabditis remanei genome.</title>
        <authorList>
            <person name="Teterina A.A."/>
            <person name="Willis J.H."/>
            <person name="Phillips P.C."/>
        </authorList>
    </citation>
    <scope>NUCLEOTIDE SEQUENCE [LARGE SCALE GENOMIC DNA]</scope>
    <source>
        <strain evidence="2 3">PX506</strain>
        <tissue evidence="2">Whole organism</tissue>
    </source>
</reference>
<organism evidence="2 3">
    <name type="scientific">Caenorhabditis remanei</name>
    <name type="common">Caenorhabditis vulgaris</name>
    <dbReference type="NCBI Taxonomy" id="31234"/>
    <lineage>
        <taxon>Eukaryota</taxon>
        <taxon>Metazoa</taxon>
        <taxon>Ecdysozoa</taxon>
        <taxon>Nematoda</taxon>
        <taxon>Chromadorea</taxon>
        <taxon>Rhabditida</taxon>
        <taxon>Rhabditina</taxon>
        <taxon>Rhabditomorpha</taxon>
        <taxon>Rhabditoidea</taxon>
        <taxon>Rhabditidae</taxon>
        <taxon>Peloderinae</taxon>
        <taxon>Caenorhabditis</taxon>
    </lineage>
</organism>
<evidence type="ECO:0000313" key="2">
    <source>
        <dbReference type="EMBL" id="KAF1746355.1"/>
    </source>
</evidence>
<dbReference type="Proteomes" id="UP000483820">
    <property type="component" value="Chromosome X"/>
</dbReference>
<dbReference type="RefSeq" id="XP_053578642.1">
    <property type="nucleotide sequence ID" value="XM_053735076.1"/>
</dbReference>
<sequence>MKTKRRRREGPSSETDPPNLSMTYVKDEIIRDECLVTADCDLDAIRSPQSTSIDMKRDQIKPYERGTPSAERSTSIFFNIINHESLF</sequence>
<protein>
    <submittedName>
        <fullName evidence="2">Uncharacterized protein</fullName>
    </submittedName>
</protein>
<feature type="region of interest" description="Disordered" evidence="1">
    <location>
        <begin position="1"/>
        <end position="21"/>
    </location>
</feature>
<dbReference type="KEGG" id="crq:GCK72_022808"/>
<dbReference type="GeneID" id="9823125"/>
<dbReference type="EMBL" id="WUAV01000006">
    <property type="protein sequence ID" value="KAF1746355.1"/>
    <property type="molecule type" value="Genomic_DNA"/>
</dbReference>
<comment type="caution">
    <text evidence="2">The sequence shown here is derived from an EMBL/GenBank/DDBJ whole genome shotgun (WGS) entry which is preliminary data.</text>
</comment>
<dbReference type="CTD" id="9823125"/>
<evidence type="ECO:0000313" key="3">
    <source>
        <dbReference type="Proteomes" id="UP000483820"/>
    </source>
</evidence>
<gene>
    <name evidence="2" type="ORF">GCK72_022808</name>
</gene>
<name>A0A6A5FV27_CAERE</name>
<feature type="compositionally biased region" description="Polar residues" evidence="1">
    <location>
        <begin position="12"/>
        <end position="21"/>
    </location>
</feature>
<evidence type="ECO:0000256" key="1">
    <source>
        <dbReference type="SAM" id="MobiDB-lite"/>
    </source>
</evidence>